<gene>
    <name evidence="1" type="ORF">B0T16DRAFT_411564</name>
</gene>
<accession>A0AA40CQ79</accession>
<evidence type="ECO:0000313" key="2">
    <source>
        <dbReference type="Proteomes" id="UP001174936"/>
    </source>
</evidence>
<organism evidence="1 2">
    <name type="scientific">Cercophora newfieldiana</name>
    <dbReference type="NCBI Taxonomy" id="92897"/>
    <lineage>
        <taxon>Eukaryota</taxon>
        <taxon>Fungi</taxon>
        <taxon>Dikarya</taxon>
        <taxon>Ascomycota</taxon>
        <taxon>Pezizomycotina</taxon>
        <taxon>Sordariomycetes</taxon>
        <taxon>Sordariomycetidae</taxon>
        <taxon>Sordariales</taxon>
        <taxon>Lasiosphaeriaceae</taxon>
        <taxon>Cercophora</taxon>
    </lineage>
</organism>
<keyword evidence="2" id="KW-1185">Reference proteome</keyword>
<evidence type="ECO:0000313" key="1">
    <source>
        <dbReference type="EMBL" id="KAK0645608.1"/>
    </source>
</evidence>
<sequence length="74" mass="7692">MEKTLFGVAQKVRRASIHASLTPAAFRCGRVDGGSDGSAIVGSGTSLLMRGSTSRSTTNNLDAPSYTVSHLHCP</sequence>
<dbReference type="Proteomes" id="UP001174936">
    <property type="component" value="Unassembled WGS sequence"/>
</dbReference>
<reference evidence="1" key="1">
    <citation type="submission" date="2023-06" db="EMBL/GenBank/DDBJ databases">
        <title>Genome-scale phylogeny and comparative genomics of the fungal order Sordariales.</title>
        <authorList>
            <consortium name="Lawrence Berkeley National Laboratory"/>
            <person name="Hensen N."/>
            <person name="Bonometti L."/>
            <person name="Westerberg I."/>
            <person name="Brannstrom I.O."/>
            <person name="Guillou S."/>
            <person name="Cros-Aarteil S."/>
            <person name="Calhoun S."/>
            <person name="Haridas S."/>
            <person name="Kuo A."/>
            <person name="Mondo S."/>
            <person name="Pangilinan J."/>
            <person name="Riley R."/>
            <person name="Labutti K."/>
            <person name="Andreopoulos B."/>
            <person name="Lipzen A."/>
            <person name="Chen C."/>
            <person name="Yanf M."/>
            <person name="Daum C."/>
            <person name="Ng V."/>
            <person name="Clum A."/>
            <person name="Steindorff A."/>
            <person name="Ohm R."/>
            <person name="Martin F."/>
            <person name="Silar P."/>
            <person name="Natvig D."/>
            <person name="Lalanne C."/>
            <person name="Gautier V."/>
            <person name="Ament-Velasquez S.L."/>
            <person name="Kruys A."/>
            <person name="Hutchinson M.I."/>
            <person name="Powell A.J."/>
            <person name="Barry K."/>
            <person name="Miller A.N."/>
            <person name="Grigoriev I.V."/>
            <person name="Debuchy R."/>
            <person name="Gladieux P."/>
            <person name="Thoren M.H."/>
            <person name="Johannesson H."/>
        </authorList>
    </citation>
    <scope>NUCLEOTIDE SEQUENCE</scope>
    <source>
        <strain evidence="1">SMH2532-1</strain>
    </source>
</reference>
<dbReference type="AlphaFoldDB" id="A0AA40CQ79"/>
<comment type="caution">
    <text evidence="1">The sequence shown here is derived from an EMBL/GenBank/DDBJ whole genome shotgun (WGS) entry which is preliminary data.</text>
</comment>
<protein>
    <submittedName>
        <fullName evidence="1">Uncharacterized protein</fullName>
    </submittedName>
</protein>
<name>A0AA40CQ79_9PEZI</name>
<proteinExistence type="predicted"/>
<dbReference type="EMBL" id="JAULSV010000004">
    <property type="protein sequence ID" value="KAK0645608.1"/>
    <property type="molecule type" value="Genomic_DNA"/>
</dbReference>